<dbReference type="EMBL" id="PIUM01000028">
    <property type="protein sequence ID" value="PKU22695.1"/>
    <property type="molecule type" value="Genomic_DNA"/>
</dbReference>
<evidence type="ECO:0000256" key="11">
    <source>
        <dbReference type="ARBA" id="ARBA00024535"/>
    </source>
</evidence>
<dbReference type="SUPFAM" id="SSF54211">
    <property type="entry name" value="Ribosomal protein S5 domain 2-like"/>
    <property type="match status" value="2"/>
</dbReference>
<dbReference type="GO" id="GO:0016020">
    <property type="term" value="C:membrane"/>
    <property type="evidence" value="ECO:0007669"/>
    <property type="project" value="GOC"/>
</dbReference>
<dbReference type="PANTHER" id="PTHR33694">
    <property type="entry name" value="UDP-3-O-ACYL-N-ACETYLGLUCOSAMINE DEACETYLASE 1, MITOCHONDRIAL-RELATED"/>
    <property type="match status" value="1"/>
</dbReference>
<feature type="binding site" evidence="12">
    <location>
        <position position="266"/>
    </location>
    <ligand>
        <name>Zn(2+)</name>
        <dbReference type="ChEBI" id="CHEBI:29105"/>
    </ligand>
</feature>
<keyword evidence="9 12" id="KW-0862">Zinc</keyword>
<evidence type="ECO:0000256" key="9">
    <source>
        <dbReference type="ARBA" id="ARBA00022833"/>
    </source>
</evidence>
<evidence type="ECO:0000256" key="4">
    <source>
        <dbReference type="ARBA" id="ARBA00012745"/>
    </source>
</evidence>
<feature type="binding site" evidence="12">
    <location>
        <position position="270"/>
    </location>
    <ligand>
        <name>Zn(2+)</name>
        <dbReference type="ChEBI" id="CHEBI:29105"/>
    </ligand>
</feature>
<evidence type="ECO:0000256" key="6">
    <source>
        <dbReference type="ARBA" id="ARBA00022556"/>
    </source>
</evidence>
<dbReference type="InterPro" id="IPR020568">
    <property type="entry name" value="Ribosomal_Su5_D2-typ_SF"/>
</dbReference>
<keyword evidence="6 12" id="KW-0441">Lipid A biosynthesis</keyword>
<keyword evidence="5 12" id="KW-0444">Lipid biosynthesis</keyword>
<evidence type="ECO:0000256" key="3">
    <source>
        <dbReference type="ARBA" id="ARBA00005002"/>
    </source>
</evidence>
<feature type="binding site" evidence="12">
    <location>
        <position position="107"/>
    </location>
    <ligand>
        <name>Zn(2+)</name>
        <dbReference type="ChEBI" id="CHEBI:29105"/>
    </ligand>
</feature>
<comment type="caution">
    <text evidence="13">The sequence shown here is derived from an EMBL/GenBank/DDBJ whole genome shotgun (WGS) entry which is preliminary data.</text>
</comment>
<comment type="cofactor">
    <cofactor evidence="1 12">
        <name>Zn(2+)</name>
        <dbReference type="ChEBI" id="CHEBI:29105"/>
    </cofactor>
</comment>
<dbReference type="RefSeq" id="WP_101252488.1">
    <property type="nucleotide sequence ID" value="NZ_PIUM01000028.1"/>
</dbReference>
<comment type="pathway">
    <text evidence="3 12">Glycolipid biosynthesis; lipid IV(A) biosynthesis; lipid IV(A) from (3R)-3-hydroxytetradecanoyl-[acyl-carrier-protein] and UDP-N-acetyl-alpha-D-glucosamine: step 2/6.</text>
</comment>
<dbReference type="AlphaFoldDB" id="A0A2N3PQK8"/>
<evidence type="ECO:0000256" key="2">
    <source>
        <dbReference type="ARBA" id="ARBA00002923"/>
    </source>
</evidence>
<evidence type="ECO:0000256" key="12">
    <source>
        <dbReference type="HAMAP-Rule" id="MF_00388"/>
    </source>
</evidence>
<protein>
    <recommendedName>
        <fullName evidence="4 12">UDP-3-O-acyl-N-acetylglucosamine deacetylase</fullName>
        <shortName evidence="12">UDP-3-O-acyl-GlcNAc deacetylase</shortName>
        <ecNumber evidence="4 12">3.5.1.108</ecNumber>
    </recommendedName>
    <alternativeName>
        <fullName evidence="12">UDP-3-O-[R-3-hydroxymyristoyl]-N-acetylglucosamine deacetylase</fullName>
    </alternativeName>
</protein>
<evidence type="ECO:0000313" key="14">
    <source>
        <dbReference type="Proteomes" id="UP000233293"/>
    </source>
</evidence>
<keyword evidence="10 12" id="KW-0443">Lipid metabolism</keyword>
<sequence>MFDTGVSLEGLPLNGSGSDELRSLAAPATVRQRTLKTSINCTGVGLHSGAKISMTLRPAEVNAGIVFRRTDIAGGGALIPASWSNVSDTRLNTCIAANGASVHTIEHLMAALAGMGVDNVLIEVNGSEVPVMDGSAAPFLFLIECAGVVEQAAPRRALKVLKRVMVEDGDKMSMLIPDHGFSLRVEIDFPSPAIRRQECFLPMSGGAFKAEISRARTFGFEQEVAAMRAAGLGKGGSLDNAVVISSDGEKILNEEGLRYEDEFVRHKALDALGDLTLAGAPILGHFHGIRCGHGMNNLLLRALFADESAWTMVDLAAQKPVKAQTFAAPRLLAAATA</sequence>
<dbReference type="UniPathway" id="UPA00359">
    <property type="reaction ID" value="UER00478"/>
</dbReference>
<keyword evidence="7 12" id="KW-0479">Metal-binding</keyword>
<dbReference type="GO" id="GO:0046872">
    <property type="term" value="F:metal ion binding"/>
    <property type="evidence" value="ECO:0007669"/>
    <property type="project" value="UniProtKB-KW"/>
</dbReference>
<dbReference type="GO" id="GO:0009245">
    <property type="term" value="P:lipid A biosynthetic process"/>
    <property type="evidence" value="ECO:0007669"/>
    <property type="project" value="UniProtKB-UniRule"/>
</dbReference>
<dbReference type="InterPro" id="IPR015870">
    <property type="entry name" value="UDP-acyl_N-AcGlcN_deAcase_N"/>
</dbReference>
<dbReference type="InterPro" id="IPR004463">
    <property type="entry name" value="UDP-acyl_GlcNac_deAcase"/>
</dbReference>
<accession>A0A2N3PQK8</accession>
<organism evidence="13 14">
    <name type="scientific">Telmatospirillum siberiense</name>
    <dbReference type="NCBI Taxonomy" id="382514"/>
    <lineage>
        <taxon>Bacteria</taxon>
        <taxon>Pseudomonadati</taxon>
        <taxon>Pseudomonadota</taxon>
        <taxon>Alphaproteobacteria</taxon>
        <taxon>Rhodospirillales</taxon>
        <taxon>Rhodospirillaceae</taxon>
        <taxon>Telmatospirillum</taxon>
    </lineage>
</organism>
<dbReference type="InterPro" id="IPR011334">
    <property type="entry name" value="UDP-acyl_GlcNac_deAcase_C"/>
</dbReference>
<dbReference type="Proteomes" id="UP000233293">
    <property type="component" value="Unassembled WGS sequence"/>
</dbReference>
<dbReference type="EC" id="3.5.1.108" evidence="4 12"/>
<dbReference type="NCBIfam" id="TIGR00325">
    <property type="entry name" value="lpxC"/>
    <property type="match status" value="1"/>
</dbReference>
<dbReference type="Pfam" id="PF03331">
    <property type="entry name" value="LpxC"/>
    <property type="match status" value="1"/>
</dbReference>
<keyword evidence="8 12" id="KW-0378">Hydrolase</keyword>
<keyword evidence="14" id="KW-1185">Reference proteome</keyword>
<dbReference type="Gene3D" id="3.30.230.20">
    <property type="entry name" value="lpxc deacetylase, domain 1"/>
    <property type="match status" value="1"/>
</dbReference>
<dbReference type="HAMAP" id="MF_00388">
    <property type="entry name" value="LpxC"/>
    <property type="match status" value="1"/>
</dbReference>
<evidence type="ECO:0000313" key="13">
    <source>
        <dbReference type="EMBL" id="PKU22695.1"/>
    </source>
</evidence>
<feature type="active site" description="Proton donor" evidence="12">
    <location>
        <position position="293"/>
    </location>
</feature>
<evidence type="ECO:0000256" key="1">
    <source>
        <dbReference type="ARBA" id="ARBA00001947"/>
    </source>
</evidence>
<evidence type="ECO:0000256" key="5">
    <source>
        <dbReference type="ARBA" id="ARBA00022516"/>
    </source>
</evidence>
<dbReference type="Gene3D" id="3.30.1700.10">
    <property type="entry name" value="lpxc deacetylase, domain 2"/>
    <property type="match status" value="1"/>
</dbReference>
<evidence type="ECO:0000256" key="7">
    <source>
        <dbReference type="ARBA" id="ARBA00022723"/>
    </source>
</evidence>
<dbReference type="GO" id="GO:0103117">
    <property type="term" value="F:UDP-3-O-acyl-N-acetylglucosamine deacetylase activity"/>
    <property type="evidence" value="ECO:0007669"/>
    <property type="project" value="UniProtKB-UniRule"/>
</dbReference>
<comment type="catalytic activity">
    <reaction evidence="11 12">
        <text>a UDP-3-O-[(3R)-3-hydroxyacyl]-N-acetyl-alpha-D-glucosamine + H2O = a UDP-3-O-[(3R)-3-hydroxyacyl]-alpha-D-glucosamine + acetate</text>
        <dbReference type="Rhea" id="RHEA:67816"/>
        <dbReference type="ChEBI" id="CHEBI:15377"/>
        <dbReference type="ChEBI" id="CHEBI:30089"/>
        <dbReference type="ChEBI" id="CHEBI:137740"/>
        <dbReference type="ChEBI" id="CHEBI:173225"/>
        <dbReference type="EC" id="3.5.1.108"/>
    </reaction>
</comment>
<dbReference type="PANTHER" id="PTHR33694:SF1">
    <property type="entry name" value="UDP-3-O-ACYL-N-ACETYLGLUCOSAMINE DEACETYLASE 1, MITOCHONDRIAL-RELATED"/>
    <property type="match status" value="1"/>
</dbReference>
<gene>
    <name evidence="12" type="primary">lpxC</name>
    <name evidence="13" type="ORF">CWS72_20410</name>
</gene>
<comment type="similarity">
    <text evidence="12">Belongs to the LpxC family.</text>
</comment>
<evidence type="ECO:0000256" key="8">
    <source>
        <dbReference type="ARBA" id="ARBA00022801"/>
    </source>
</evidence>
<name>A0A2N3PQK8_9PROT</name>
<comment type="function">
    <text evidence="2 12">Catalyzes the hydrolysis of UDP-3-O-myristoyl-N-acetylglucosamine to form UDP-3-O-myristoylglucosamine and acetate, the committed step in lipid A biosynthesis.</text>
</comment>
<proteinExistence type="inferred from homology"/>
<dbReference type="OrthoDB" id="9802746at2"/>
<evidence type="ECO:0000256" key="10">
    <source>
        <dbReference type="ARBA" id="ARBA00023098"/>
    </source>
</evidence>
<reference evidence="14" key="1">
    <citation type="submission" date="2017-12" db="EMBL/GenBank/DDBJ databases">
        <title>Draft genome sequence of Telmatospirillum siberiense 26-4b1T, an acidotolerant peatland alphaproteobacterium potentially involved in sulfur cycling.</title>
        <authorList>
            <person name="Hausmann B."/>
            <person name="Pjevac P."/>
            <person name="Schreck K."/>
            <person name="Herbold C.W."/>
            <person name="Daims H."/>
            <person name="Wagner M."/>
            <person name="Pester M."/>
            <person name="Loy A."/>
        </authorList>
    </citation>
    <scope>NUCLEOTIDE SEQUENCE [LARGE SCALE GENOMIC DNA]</scope>
    <source>
        <strain evidence="14">26-4b1</strain>
    </source>
</reference>